<dbReference type="AlphaFoldDB" id="A0A8H5LT54"/>
<protein>
    <submittedName>
        <fullName evidence="2">Uncharacterized protein</fullName>
    </submittedName>
</protein>
<dbReference type="Proteomes" id="UP000559256">
    <property type="component" value="Unassembled WGS sequence"/>
</dbReference>
<dbReference type="GO" id="GO:0005634">
    <property type="term" value="C:nucleus"/>
    <property type="evidence" value="ECO:0007669"/>
    <property type="project" value="TreeGrafter"/>
</dbReference>
<feature type="region of interest" description="Disordered" evidence="1">
    <location>
        <begin position="115"/>
        <end position="138"/>
    </location>
</feature>
<organism evidence="2 3">
    <name type="scientific">Tetrapyrgos nigripes</name>
    <dbReference type="NCBI Taxonomy" id="182062"/>
    <lineage>
        <taxon>Eukaryota</taxon>
        <taxon>Fungi</taxon>
        <taxon>Dikarya</taxon>
        <taxon>Basidiomycota</taxon>
        <taxon>Agaricomycotina</taxon>
        <taxon>Agaricomycetes</taxon>
        <taxon>Agaricomycetidae</taxon>
        <taxon>Agaricales</taxon>
        <taxon>Marasmiineae</taxon>
        <taxon>Marasmiaceae</taxon>
        <taxon>Tetrapyrgos</taxon>
    </lineage>
</organism>
<dbReference type="GO" id="GO:0006307">
    <property type="term" value="P:DNA alkylation repair"/>
    <property type="evidence" value="ECO:0007669"/>
    <property type="project" value="InterPro"/>
</dbReference>
<feature type="compositionally biased region" description="Low complexity" evidence="1">
    <location>
        <begin position="115"/>
        <end position="127"/>
    </location>
</feature>
<evidence type="ECO:0000313" key="2">
    <source>
        <dbReference type="EMBL" id="KAF5369080.1"/>
    </source>
</evidence>
<proteinExistence type="predicted"/>
<dbReference type="GO" id="GO:0006355">
    <property type="term" value="P:regulation of DNA-templated transcription"/>
    <property type="evidence" value="ECO:0007669"/>
    <property type="project" value="TreeGrafter"/>
</dbReference>
<evidence type="ECO:0000256" key="1">
    <source>
        <dbReference type="SAM" id="MobiDB-lite"/>
    </source>
</evidence>
<evidence type="ECO:0000313" key="3">
    <source>
        <dbReference type="Proteomes" id="UP000559256"/>
    </source>
</evidence>
<dbReference type="PANTHER" id="PTHR13360:SF1">
    <property type="entry name" value="ACTIVATING SIGNAL COINTEGRATOR 1 COMPLEX SUBUNIT 1"/>
    <property type="match status" value="1"/>
</dbReference>
<dbReference type="PANTHER" id="PTHR13360">
    <property type="entry name" value="ACTIVATING SIGNAL COINTEGRATOR 1 COMPLEX SUBUNIT 1"/>
    <property type="match status" value="1"/>
</dbReference>
<dbReference type="InterPro" id="IPR009210">
    <property type="entry name" value="ASCC1"/>
</dbReference>
<keyword evidence="3" id="KW-1185">Reference proteome</keyword>
<name>A0A8H5LT54_9AGAR</name>
<gene>
    <name evidence="2" type="ORF">D9758_002900</name>
</gene>
<sequence>MFNNMDHFNFQVEGDEDGVAVTVVDVEVVQLRPCLTSTQLLLNSKLQLEPKPEPKARLVKLTREPSVPNPNQNPKQRNRNLPTFLLYLWDYEQGHHPSLRTKIGRFQDGLLAVSSTSASTSGDSVSGSTGGPRIRGLDPSIIINPRRFHFTLGVMTLENDRNQNEVEVPAPDGQSKPGPGLGPGPPQSEGERVERKTVKSALALLRSLGPQIRAIVEECDLKSELGGGKGKEKGLEAPLDLMGVFESRDKKLQPEELGARVLWLSPLQSESDSQAHTKDDNDAICRRKLARVSELVHKTFKEAGYITDTRPLKLHCTVINTSHRKIPKGFRGPAANAKRRELFSFDDILASKALRELRGLGEGEGQHGDSLLSSTSIPATGSEKAKISLTKTTRSVETDIVTTTRITTTTPTAVKDKDRTIPVSLGTYSIPEIQLCIMGSHGPEDEYVSVGGVGLG</sequence>
<reference evidence="2 3" key="1">
    <citation type="journal article" date="2020" name="ISME J.">
        <title>Uncovering the hidden diversity of litter-decomposition mechanisms in mushroom-forming fungi.</title>
        <authorList>
            <person name="Floudas D."/>
            <person name="Bentzer J."/>
            <person name="Ahren D."/>
            <person name="Johansson T."/>
            <person name="Persson P."/>
            <person name="Tunlid A."/>
        </authorList>
    </citation>
    <scope>NUCLEOTIDE SEQUENCE [LARGE SCALE GENOMIC DNA]</scope>
    <source>
        <strain evidence="2 3">CBS 291.85</strain>
    </source>
</reference>
<dbReference type="EMBL" id="JAACJM010000014">
    <property type="protein sequence ID" value="KAF5369080.1"/>
    <property type="molecule type" value="Genomic_DNA"/>
</dbReference>
<dbReference type="Gene3D" id="3.90.1140.10">
    <property type="entry name" value="Cyclic phosphodiesterase"/>
    <property type="match status" value="1"/>
</dbReference>
<comment type="caution">
    <text evidence="2">The sequence shown here is derived from an EMBL/GenBank/DDBJ whole genome shotgun (WGS) entry which is preliminary data.</text>
</comment>
<feature type="region of interest" description="Disordered" evidence="1">
    <location>
        <begin position="165"/>
        <end position="196"/>
    </location>
</feature>
<dbReference type="OrthoDB" id="277832at2759"/>
<accession>A0A8H5LT54</accession>